<proteinExistence type="predicted"/>
<protein>
    <submittedName>
        <fullName evidence="3">Circularly permuted type 2 ATP-grasp protein</fullName>
    </submittedName>
</protein>
<sequence length="589" mass="63951">MSPASTTKAAKRTPAKAAATKPASTAAVVPKSATSRAAAKRAKPATAQSRALTDTIFDGYTGAPSFGRPYDEMFDANGDIRPAYRGIFKAMAESDRADIETRIDALGRAFIDQGVTFSLSGKERPFPLDVVPRVISAAEWHKLEGGIAQRVQALELFLDDVYGTQEILRDGVLPKRLVHSCEHFHRQAANIRPPNGVRIHVAGIDLIRDENGEFRVLEDNLRSPSGVSYVIENRRTMARVFPDLFASHKVRAVGDYPSHLLRALRASAAVNEADPNIVVLTPGVANSAYFEHSLLARLMGVELVEGRDLFCRDNVVYMRTTEGEQRVDVIYRRIDDDFLDPMQFRPDSMLGVAGLLNAARAGNVVISSAVGNGVGDDKLIYTYVPEIIRYYLGEKPSLKNVDTLRCWLPEECEEVLDRIDELVVKPVEGSGGYGIVFGPDATGAELDALAKKVRNDPRGWIAQPVVQLSTVPTKAGDQLRPRHVDLRPFAVNDGESVWVLPGGLTRVALPEGSLVVNSSQGGGSKDTWVLAARGSEGERELAGAKVVSSRVAARPAESAPEPVHTQTQQQQQHGTAPAQAREGQEEVGQ</sequence>
<dbReference type="Gene3D" id="3.40.50.11290">
    <property type="match status" value="1"/>
</dbReference>
<dbReference type="Proteomes" id="UP001059836">
    <property type="component" value="Chromosome"/>
</dbReference>
<feature type="domain" description="Circularly permuted ATP-grasp type 2" evidence="2">
    <location>
        <begin position="132"/>
        <end position="508"/>
    </location>
</feature>
<name>A0ABX6IKU4_9ACTN</name>
<dbReference type="PANTHER" id="PTHR34595:SF7">
    <property type="entry name" value="SLL1039 PROTEIN"/>
    <property type="match status" value="1"/>
</dbReference>
<feature type="compositionally biased region" description="Low complexity" evidence="1">
    <location>
        <begin position="565"/>
        <end position="580"/>
    </location>
</feature>
<evidence type="ECO:0000256" key="1">
    <source>
        <dbReference type="SAM" id="MobiDB-lite"/>
    </source>
</evidence>
<evidence type="ECO:0000259" key="2">
    <source>
        <dbReference type="Pfam" id="PF14403"/>
    </source>
</evidence>
<dbReference type="InterPro" id="IPR051680">
    <property type="entry name" value="ATP-dep_Glu-Cys_Ligase-2"/>
</dbReference>
<feature type="region of interest" description="Disordered" evidence="1">
    <location>
        <begin position="541"/>
        <end position="589"/>
    </location>
</feature>
<reference evidence="3" key="1">
    <citation type="journal article" date="2021" name="Nat. Microbiol.">
        <title>Cocultivation of an ultrasmall environmental parasitic bacterium with lytic ability against bacteria associated with wastewater foams.</title>
        <authorList>
            <person name="Batinovic S."/>
            <person name="Rose J.J.A."/>
            <person name="Ratcliffe J."/>
            <person name="Seviour R.J."/>
            <person name="Petrovski S."/>
        </authorList>
    </citation>
    <scope>NUCLEOTIDE SEQUENCE</scope>
    <source>
        <strain evidence="3">CON9</strain>
    </source>
</reference>
<dbReference type="SUPFAM" id="SSF56059">
    <property type="entry name" value="Glutathione synthetase ATP-binding domain-like"/>
    <property type="match status" value="1"/>
</dbReference>
<keyword evidence="4" id="KW-1185">Reference proteome</keyword>
<evidence type="ECO:0000313" key="3">
    <source>
        <dbReference type="EMBL" id="QHN35863.1"/>
    </source>
</evidence>
<feature type="region of interest" description="Disordered" evidence="1">
    <location>
        <begin position="1"/>
        <end position="29"/>
    </location>
</feature>
<dbReference type="EMBL" id="CP045809">
    <property type="protein sequence ID" value="QHN35863.1"/>
    <property type="molecule type" value="Genomic_DNA"/>
</dbReference>
<accession>A0ABX6IKU4</accession>
<dbReference type="RefSeq" id="WP_260840002.1">
    <property type="nucleotide sequence ID" value="NZ_CP045809.1"/>
</dbReference>
<dbReference type="Pfam" id="PF14403">
    <property type="entry name" value="CP_ATPgrasp_2"/>
    <property type="match status" value="1"/>
</dbReference>
<dbReference type="Gene3D" id="3.30.1490.270">
    <property type="match status" value="1"/>
</dbReference>
<evidence type="ECO:0000313" key="4">
    <source>
        <dbReference type="Proteomes" id="UP001059836"/>
    </source>
</evidence>
<gene>
    <name evidence="3" type="ORF">GII31_14275</name>
</gene>
<dbReference type="PANTHER" id="PTHR34595">
    <property type="entry name" value="BLR5612 PROTEIN"/>
    <property type="match status" value="1"/>
</dbReference>
<organism evidence="3 4">
    <name type="scientific">Gordonia pseudamarae</name>
    <dbReference type="NCBI Taxonomy" id="2831662"/>
    <lineage>
        <taxon>Bacteria</taxon>
        <taxon>Bacillati</taxon>
        <taxon>Actinomycetota</taxon>
        <taxon>Actinomycetes</taxon>
        <taxon>Mycobacteriales</taxon>
        <taxon>Gordoniaceae</taxon>
        <taxon>Gordonia</taxon>
    </lineage>
</organism>
<dbReference type="InterPro" id="IPR025841">
    <property type="entry name" value="CP_ATPgrasp_2"/>
</dbReference>
<feature type="compositionally biased region" description="Low complexity" evidence="1">
    <location>
        <begin position="15"/>
        <end position="29"/>
    </location>
</feature>